<feature type="transmembrane region" description="Helical" evidence="1">
    <location>
        <begin position="68"/>
        <end position="90"/>
    </location>
</feature>
<keyword evidence="1" id="KW-0472">Membrane</keyword>
<dbReference type="InterPro" id="IPR019099">
    <property type="entry name" value="Uncharacterised_PGPGW_TM"/>
</dbReference>
<dbReference type="InterPro" id="IPR013434">
    <property type="entry name" value="CHP02611"/>
</dbReference>
<sequence>MTLSDKDQLRGVSAPAGPWARLRLRVAATLAVIRAHPTGRVAFRVAIALLGALVVAVGLVLIPLPGPGWALVLLGLAIWAVEFVWAKHLLRYTRHRVQLWTRWATGRSLPVRLLLGAAGLAFVAAVTVLSLRYGLGIDVVADVWRYVTTH</sequence>
<keyword evidence="1" id="KW-0812">Transmembrane</keyword>
<gene>
    <name evidence="2" type="ORF">GCM10010123_06720</name>
</gene>
<comment type="caution">
    <text evidence="2">The sequence shown here is derived from an EMBL/GenBank/DDBJ whole genome shotgun (WGS) entry which is preliminary data.</text>
</comment>
<evidence type="ECO:0000256" key="1">
    <source>
        <dbReference type="SAM" id="Phobius"/>
    </source>
</evidence>
<protein>
    <recommendedName>
        <fullName evidence="4">TIGR02611 family protein</fullName>
    </recommendedName>
</protein>
<name>A0A8J3B795_9ACTN</name>
<keyword evidence="3" id="KW-1185">Reference proteome</keyword>
<evidence type="ECO:0000313" key="3">
    <source>
        <dbReference type="Proteomes" id="UP000649739"/>
    </source>
</evidence>
<proteinExistence type="predicted"/>
<dbReference type="Proteomes" id="UP000649739">
    <property type="component" value="Unassembled WGS sequence"/>
</dbReference>
<feature type="transmembrane region" description="Helical" evidence="1">
    <location>
        <begin position="41"/>
        <end position="62"/>
    </location>
</feature>
<reference evidence="2" key="1">
    <citation type="journal article" date="2014" name="Int. J. Syst. Evol. Microbiol.">
        <title>Complete genome sequence of Corynebacterium casei LMG S-19264T (=DSM 44701T), isolated from a smear-ripened cheese.</title>
        <authorList>
            <consortium name="US DOE Joint Genome Institute (JGI-PGF)"/>
            <person name="Walter F."/>
            <person name="Albersmeier A."/>
            <person name="Kalinowski J."/>
            <person name="Ruckert C."/>
        </authorList>
    </citation>
    <scope>NUCLEOTIDE SEQUENCE</scope>
    <source>
        <strain evidence="2">JCM 3090</strain>
    </source>
</reference>
<evidence type="ECO:0000313" key="2">
    <source>
        <dbReference type="EMBL" id="GGJ79427.1"/>
    </source>
</evidence>
<dbReference type="Pfam" id="PF09656">
    <property type="entry name" value="PGPGW"/>
    <property type="match status" value="1"/>
</dbReference>
<dbReference type="EMBL" id="BMQB01000001">
    <property type="protein sequence ID" value="GGJ79427.1"/>
    <property type="molecule type" value="Genomic_DNA"/>
</dbReference>
<organism evidence="2 3">
    <name type="scientific">Pilimelia anulata</name>
    <dbReference type="NCBI Taxonomy" id="53371"/>
    <lineage>
        <taxon>Bacteria</taxon>
        <taxon>Bacillati</taxon>
        <taxon>Actinomycetota</taxon>
        <taxon>Actinomycetes</taxon>
        <taxon>Micromonosporales</taxon>
        <taxon>Micromonosporaceae</taxon>
        <taxon>Pilimelia</taxon>
    </lineage>
</organism>
<dbReference type="NCBIfam" id="TIGR02611">
    <property type="entry name" value="TIGR02611 family protein"/>
    <property type="match status" value="1"/>
</dbReference>
<dbReference type="AlphaFoldDB" id="A0A8J3B795"/>
<evidence type="ECO:0008006" key="4">
    <source>
        <dbReference type="Google" id="ProtNLM"/>
    </source>
</evidence>
<accession>A0A8J3B795</accession>
<keyword evidence="1" id="KW-1133">Transmembrane helix</keyword>
<feature type="transmembrane region" description="Helical" evidence="1">
    <location>
        <begin position="111"/>
        <end position="135"/>
    </location>
</feature>
<reference evidence="2" key="2">
    <citation type="submission" date="2020-09" db="EMBL/GenBank/DDBJ databases">
        <authorList>
            <person name="Sun Q."/>
            <person name="Ohkuma M."/>
        </authorList>
    </citation>
    <scope>NUCLEOTIDE SEQUENCE</scope>
    <source>
        <strain evidence="2">JCM 3090</strain>
    </source>
</reference>